<protein>
    <submittedName>
        <fullName evidence="1">Uncharacterized protein</fullName>
    </submittedName>
</protein>
<keyword evidence="2" id="KW-1185">Reference proteome</keyword>
<evidence type="ECO:0000313" key="1">
    <source>
        <dbReference type="EMBL" id="CCI11713.1"/>
    </source>
</evidence>
<organism evidence="1 2">
    <name type="scientific">Albugo candida</name>
    <dbReference type="NCBI Taxonomy" id="65357"/>
    <lineage>
        <taxon>Eukaryota</taxon>
        <taxon>Sar</taxon>
        <taxon>Stramenopiles</taxon>
        <taxon>Oomycota</taxon>
        <taxon>Peronosporomycetes</taxon>
        <taxon>Albuginales</taxon>
        <taxon>Albuginaceae</taxon>
        <taxon>Albugo</taxon>
    </lineage>
</organism>
<sequence>MTITLYSSRRCALILKFACFAANFTCVTISHGITSANFTSRSIIFLHKRLSFVRIFAPPVHVNFNSFPLGRMHKSLQFFRSSSIFKSDTRCLLDPLSDIHGVSER</sequence>
<dbReference type="EMBL" id="CAIX01001667">
    <property type="protein sequence ID" value="CCI11713.1"/>
    <property type="molecule type" value="Genomic_DNA"/>
</dbReference>
<gene>
    <name evidence="1" type="ORF">BN9_133490</name>
</gene>
<evidence type="ECO:0000313" key="2">
    <source>
        <dbReference type="Proteomes" id="UP000053237"/>
    </source>
</evidence>
<name>A0A024FX02_9STRA</name>
<proteinExistence type="predicted"/>
<dbReference type="InParanoid" id="A0A024FX02"/>
<comment type="caution">
    <text evidence="1">The sequence shown here is derived from an EMBL/GenBank/DDBJ whole genome shotgun (WGS) entry which is preliminary data.</text>
</comment>
<reference evidence="1 2" key="1">
    <citation type="submission" date="2012-05" db="EMBL/GenBank/DDBJ databases">
        <title>Recombination and specialization in a pathogen metapopulation.</title>
        <authorList>
            <person name="Gardiner A."/>
            <person name="Kemen E."/>
            <person name="Schultz-Larsen T."/>
            <person name="MacLean D."/>
            <person name="Van Oosterhout C."/>
            <person name="Jones J.D.G."/>
        </authorList>
    </citation>
    <scope>NUCLEOTIDE SEQUENCE [LARGE SCALE GENOMIC DNA]</scope>
    <source>
        <strain evidence="1 2">Ac Nc2</strain>
    </source>
</reference>
<accession>A0A024FX02</accession>
<dbReference type="Proteomes" id="UP000053237">
    <property type="component" value="Unassembled WGS sequence"/>
</dbReference>
<dbReference type="AlphaFoldDB" id="A0A024FX02"/>